<dbReference type="GO" id="GO:0000287">
    <property type="term" value="F:magnesium ion binding"/>
    <property type="evidence" value="ECO:0007669"/>
    <property type="project" value="UniProtKB-UniRule"/>
</dbReference>
<evidence type="ECO:0000256" key="4">
    <source>
        <dbReference type="HAMAP-Rule" id="MF_01681"/>
    </source>
</evidence>
<accession>A0A0M2V2D3</accession>
<proteinExistence type="inferred from homology"/>
<dbReference type="SFLD" id="SFLDG01129">
    <property type="entry name" value="C1.5:_HAD__Beta-PGM__Phosphata"/>
    <property type="match status" value="1"/>
</dbReference>
<organism evidence="5 6">
    <name type="scientific">Arsukibacterium ikkense</name>
    <dbReference type="NCBI Taxonomy" id="336831"/>
    <lineage>
        <taxon>Bacteria</taxon>
        <taxon>Pseudomonadati</taxon>
        <taxon>Pseudomonadota</taxon>
        <taxon>Gammaproteobacteria</taxon>
        <taxon>Chromatiales</taxon>
        <taxon>Chromatiaceae</taxon>
        <taxon>Arsukibacterium</taxon>
    </lineage>
</organism>
<name>A0A0M2V2D3_9GAMM</name>
<comment type="caution">
    <text evidence="5">The sequence shown here is derived from an EMBL/GenBank/DDBJ whole genome shotgun (WGS) entry which is preliminary data.</text>
</comment>
<dbReference type="AlphaFoldDB" id="A0A0M2V2D3"/>
<dbReference type="GO" id="GO:0019509">
    <property type="term" value="P:L-methionine salvage from methylthioadenosine"/>
    <property type="evidence" value="ECO:0007669"/>
    <property type="project" value="UniProtKB-UniRule"/>
</dbReference>
<keyword evidence="2 4" id="KW-0378">Hydrolase</keyword>
<comment type="similarity">
    <text evidence="4">Belongs to the HAD-like hydrolase superfamily. MasA/MtnC family.</text>
</comment>
<evidence type="ECO:0000313" key="6">
    <source>
        <dbReference type="Proteomes" id="UP000034228"/>
    </source>
</evidence>
<dbReference type="GO" id="GO:0043715">
    <property type="term" value="F:2,3-diketo-5-methylthiopentyl-1-phosphate enolase activity"/>
    <property type="evidence" value="ECO:0007669"/>
    <property type="project" value="UniProtKB-UniRule"/>
</dbReference>
<comment type="function">
    <text evidence="4">Bifunctional enzyme that catalyzes the enolization of 2,3-diketo-5-methylthiopentyl-1-phosphate (DK-MTP-1-P) into the intermediate 2-hydroxy-3-keto-5-methylthiopentenyl-1-phosphate (HK-MTPenyl-1-P), which is then dephosphorylated to form the acireductone 1,2-dihydroxy-3-keto-5-methylthiopentene (DHK-MTPene).</text>
</comment>
<comment type="pathway">
    <text evidence="4">Amino-acid biosynthesis; L-methionine biosynthesis via salvage pathway; L-methionine from S-methyl-5-thio-alpha-D-ribose 1-phosphate: step 4/6.</text>
</comment>
<dbReference type="SFLD" id="SFLDS00003">
    <property type="entry name" value="Haloacid_Dehalogenase"/>
    <property type="match status" value="1"/>
</dbReference>
<dbReference type="Gene3D" id="1.10.720.60">
    <property type="match status" value="1"/>
</dbReference>
<evidence type="ECO:0000256" key="1">
    <source>
        <dbReference type="ARBA" id="ARBA00022605"/>
    </source>
</evidence>
<dbReference type="Proteomes" id="UP000034228">
    <property type="component" value="Unassembled WGS sequence"/>
</dbReference>
<comment type="catalytic activity">
    <reaction evidence="4">
        <text>5-methylsulfanyl-2,3-dioxopentyl phosphate + H2O = 1,2-dihydroxy-5-(methylsulfanyl)pent-1-en-3-one + phosphate</text>
        <dbReference type="Rhea" id="RHEA:21700"/>
        <dbReference type="ChEBI" id="CHEBI:15377"/>
        <dbReference type="ChEBI" id="CHEBI:43474"/>
        <dbReference type="ChEBI" id="CHEBI:49252"/>
        <dbReference type="ChEBI" id="CHEBI:58828"/>
        <dbReference type="EC" id="3.1.3.77"/>
    </reaction>
</comment>
<dbReference type="GO" id="GO:0043716">
    <property type="term" value="F:2-hydroxy-3-keto-5-methylthiopentenyl-1-phosphate phosphatase activity"/>
    <property type="evidence" value="ECO:0007669"/>
    <property type="project" value="UniProtKB-UniRule"/>
</dbReference>
<comment type="cofactor">
    <cofactor evidence="4">
        <name>Mg(2+)</name>
        <dbReference type="ChEBI" id="CHEBI:18420"/>
    </cofactor>
    <text evidence="4">Binds 1 Mg(2+) ion per subunit.</text>
</comment>
<dbReference type="HAMAP" id="MF_01681">
    <property type="entry name" value="Salvage_MtnC"/>
    <property type="match status" value="1"/>
</dbReference>
<dbReference type="RefSeq" id="WP_046558470.1">
    <property type="nucleotide sequence ID" value="NZ_LAHO01000015.1"/>
</dbReference>
<keyword evidence="3 4" id="KW-0486">Methionine biosynthesis</keyword>
<dbReference type="OrthoDB" id="9797416at2"/>
<dbReference type="InterPro" id="IPR006439">
    <property type="entry name" value="HAD-SF_hydro_IA"/>
</dbReference>
<dbReference type="NCBIfam" id="TIGR01691">
    <property type="entry name" value="enolase-ppase"/>
    <property type="match status" value="1"/>
</dbReference>
<dbReference type="InterPro" id="IPR023214">
    <property type="entry name" value="HAD_sf"/>
</dbReference>
<keyword evidence="1 4" id="KW-0028">Amino-acid biosynthesis</keyword>
<dbReference type="EMBL" id="LAHO01000015">
    <property type="protein sequence ID" value="KKO44544.1"/>
    <property type="molecule type" value="Genomic_DNA"/>
</dbReference>
<dbReference type="Gene3D" id="3.40.50.1000">
    <property type="entry name" value="HAD superfamily/HAD-like"/>
    <property type="match status" value="1"/>
</dbReference>
<comment type="pathway">
    <text evidence="4">Amino-acid biosynthesis; L-methionine biosynthesis via salvage pathway; L-methionine from S-methyl-5-thio-alpha-D-ribose 1-phosphate: step 3/6.</text>
</comment>
<dbReference type="GO" id="GO:0043874">
    <property type="term" value="F:acireductone synthase activity"/>
    <property type="evidence" value="ECO:0007669"/>
    <property type="project" value="UniProtKB-EC"/>
</dbReference>
<dbReference type="PANTHER" id="PTHR20371:SF1">
    <property type="entry name" value="ENOLASE-PHOSPHATASE E1"/>
    <property type="match status" value="1"/>
</dbReference>
<dbReference type="PATRIC" id="fig|336831.14.peg.1103"/>
<dbReference type="STRING" id="336831.WG68_14670"/>
<comment type="subunit">
    <text evidence="4">Monomer.</text>
</comment>
<dbReference type="PRINTS" id="PR00413">
    <property type="entry name" value="HADHALOGNASE"/>
</dbReference>
<dbReference type="CDD" id="cd01629">
    <property type="entry name" value="HAD_EP"/>
    <property type="match status" value="1"/>
</dbReference>
<evidence type="ECO:0000313" key="5">
    <source>
        <dbReference type="EMBL" id="KKO44544.1"/>
    </source>
</evidence>
<dbReference type="InterPro" id="IPR036412">
    <property type="entry name" value="HAD-like_sf"/>
</dbReference>
<dbReference type="Pfam" id="PF00702">
    <property type="entry name" value="Hydrolase"/>
    <property type="match status" value="1"/>
</dbReference>
<keyword evidence="4" id="KW-0479">Metal-binding</keyword>
<keyword evidence="6" id="KW-1185">Reference proteome</keyword>
<dbReference type="SFLD" id="SFLDF00044">
    <property type="entry name" value="enolase-phosphatase"/>
    <property type="match status" value="1"/>
</dbReference>
<keyword evidence="4" id="KW-0460">Magnesium</keyword>
<dbReference type="InterPro" id="IPR023943">
    <property type="entry name" value="Enolase-ppase_E1"/>
</dbReference>
<sequence length="227" mass="25281">MNYRAIITDIEGTTSRISFVTEILFPYAAKHLPDFIRREQHTPAVASELHQVRILSGEPTADTERCITLLLQWLAADQKATPLKTLQGMIWADGYQNGAFQGHIYPDVAAKLADWQRQGIKLYVYSSGSVAAQQLLFKHSDFGDLTPLFSGYFDTRIGAKREVSAYAAILQQLQIPPRQVLFLSDVTAELDAAGQLGIATVQLVRDGQSAGKHPTAHDFYQLQEMMQ</sequence>
<dbReference type="SUPFAM" id="SSF56784">
    <property type="entry name" value="HAD-like"/>
    <property type="match status" value="1"/>
</dbReference>
<dbReference type="PANTHER" id="PTHR20371">
    <property type="entry name" value="ENOLASE-PHOSPHATASE E1"/>
    <property type="match status" value="1"/>
</dbReference>
<evidence type="ECO:0000256" key="3">
    <source>
        <dbReference type="ARBA" id="ARBA00023167"/>
    </source>
</evidence>
<reference evidence="5 6" key="1">
    <citation type="submission" date="2015-03" db="EMBL/GenBank/DDBJ databases">
        <title>Draft genome sequences of two protease-producing strains of Arsukibacterium isolated from two cold and alkaline environments.</title>
        <authorList>
            <person name="Lylloff J.E."/>
            <person name="Skov L.B."/>
            <person name="Jepsen M."/>
            <person name="Hallin P.F."/>
            <person name="Sorensen S.J."/>
            <person name="Stougaard P."/>
            <person name="Glaring M.A."/>
        </authorList>
    </citation>
    <scope>NUCLEOTIDE SEQUENCE [LARGE SCALE GENOMIC DNA]</scope>
    <source>
        <strain evidence="5 6">GCM72</strain>
    </source>
</reference>
<protein>
    <recommendedName>
        <fullName evidence="4">Enolase-phosphatase E1</fullName>
        <ecNumber evidence="4">3.1.3.77</ecNumber>
    </recommendedName>
    <alternativeName>
        <fullName evidence="4">2,3-diketo-5-methylthio-1-phosphopentane phosphatase</fullName>
    </alternativeName>
</protein>
<gene>
    <name evidence="4" type="primary">mtnC</name>
    <name evidence="5" type="ORF">WG68_14670</name>
</gene>
<dbReference type="UniPathway" id="UPA00904">
    <property type="reaction ID" value="UER00876"/>
</dbReference>
<dbReference type="NCBIfam" id="TIGR01549">
    <property type="entry name" value="HAD-SF-IA-v1"/>
    <property type="match status" value="1"/>
</dbReference>
<dbReference type="SFLD" id="SFLDG01133">
    <property type="entry name" value="C1.5.4:_Enolase-phosphatase_Li"/>
    <property type="match status" value="1"/>
</dbReference>
<evidence type="ECO:0000256" key="2">
    <source>
        <dbReference type="ARBA" id="ARBA00022801"/>
    </source>
</evidence>
<dbReference type="EC" id="3.1.3.77" evidence="4"/>